<feature type="non-terminal residue" evidence="1">
    <location>
        <position position="1"/>
    </location>
</feature>
<evidence type="ECO:0000313" key="1">
    <source>
        <dbReference type="EMBL" id="SVA78622.1"/>
    </source>
</evidence>
<accession>A0A381YPR4</accession>
<protein>
    <recommendedName>
        <fullName evidence="2">Zinc-ribbon domain-containing protein</fullName>
    </recommendedName>
</protein>
<evidence type="ECO:0008006" key="2">
    <source>
        <dbReference type="Google" id="ProtNLM"/>
    </source>
</evidence>
<sequence length="57" mass="6432">LKNDKNNIDLIVNYLTVPMVCGGCGTRIRYGDYECPHCGRDLEDEMVNWACGLLNLL</sequence>
<gene>
    <name evidence="1" type="ORF">METZ01_LOCUS131476</name>
</gene>
<dbReference type="EMBL" id="UINC01018668">
    <property type="protein sequence ID" value="SVA78622.1"/>
    <property type="molecule type" value="Genomic_DNA"/>
</dbReference>
<proteinExistence type="predicted"/>
<dbReference type="AlphaFoldDB" id="A0A381YPR4"/>
<feature type="non-terminal residue" evidence="1">
    <location>
        <position position="57"/>
    </location>
</feature>
<organism evidence="1">
    <name type="scientific">marine metagenome</name>
    <dbReference type="NCBI Taxonomy" id="408172"/>
    <lineage>
        <taxon>unclassified sequences</taxon>
        <taxon>metagenomes</taxon>
        <taxon>ecological metagenomes</taxon>
    </lineage>
</organism>
<name>A0A381YPR4_9ZZZZ</name>
<reference evidence="1" key="1">
    <citation type="submission" date="2018-05" db="EMBL/GenBank/DDBJ databases">
        <authorList>
            <person name="Lanie J.A."/>
            <person name="Ng W.-L."/>
            <person name="Kazmierczak K.M."/>
            <person name="Andrzejewski T.M."/>
            <person name="Davidsen T.M."/>
            <person name="Wayne K.J."/>
            <person name="Tettelin H."/>
            <person name="Glass J.I."/>
            <person name="Rusch D."/>
            <person name="Podicherti R."/>
            <person name="Tsui H.-C.T."/>
            <person name="Winkler M.E."/>
        </authorList>
    </citation>
    <scope>NUCLEOTIDE SEQUENCE</scope>
</reference>